<evidence type="ECO:0000313" key="4">
    <source>
        <dbReference type="Proteomes" id="UP000516305"/>
    </source>
</evidence>
<keyword evidence="1" id="KW-0732">Signal</keyword>
<dbReference type="CDD" id="cd12797">
    <property type="entry name" value="M23_peptidase"/>
    <property type="match status" value="1"/>
</dbReference>
<dbReference type="Proteomes" id="UP000516305">
    <property type="component" value="Chromosome"/>
</dbReference>
<evidence type="ECO:0000259" key="2">
    <source>
        <dbReference type="Pfam" id="PF01551"/>
    </source>
</evidence>
<dbReference type="PANTHER" id="PTHR21666">
    <property type="entry name" value="PEPTIDASE-RELATED"/>
    <property type="match status" value="1"/>
</dbReference>
<gene>
    <name evidence="3" type="ORF">H4K34_08220</name>
</gene>
<accession>A0A7H0VJB8</accession>
<dbReference type="GO" id="GO:0004222">
    <property type="term" value="F:metalloendopeptidase activity"/>
    <property type="evidence" value="ECO:0007669"/>
    <property type="project" value="TreeGrafter"/>
</dbReference>
<dbReference type="Pfam" id="PF01551">
    <property type="entry name" value="Peptidase_M23"/>
    <property type="match status" value="1"/>
</dbReference>
<dbReference type="InterPro" id="IPR050570">
    <property type="entry name" value="Cell_wall_metabolism_enzyme"/>
</dbReference>
<evidence type="ECO:0000256" key="1">
    <source>
        <dbReference type="ARBA" id="ARBA00022729"/>
    </source>
</evidence>
<proteinExistence type="predicted"/>
<dbReference type="KEGG" id="chyd:H4K34_08220"/>
<keyword evidence="4" id="KW-1185">Reference proteome</keyword>
<dbReference type="InterPro" id="IPR011055">
    <property type="entry name" value="Dup_hybrid_motif"/>
</dbReference>
<evidence type="ECO:0000313" key="3">
    <source>
        <dbReference type="EMBL" id="QNR25816.1"/>
    </source>
</evidence>
<feature type="domain" description="M23ase beta-sheet core" evidence="2">
    <location>
        <begin position="82"/>
        <end position="179"/>
    </location>
</feature>
<reference evidence="3 4" key="1">
    <citation type="submission" date="2020-08" db="EMBL/GenBank/DDBJ databases">
        <title>Croceimicrobium hydrocarbonivorans gen. nov., sp. nov., a novel marine bacterium isolated from a bacterial consortium that degrades polyethylene terephthalate.</title>
        <authorList>
            <person name="Liu R."/>
        </authorList>
    </citation>
    <scope>NUCLEOTIDE SEQUENCE [LARGE SCALE GENOMIC DNA]</scope>
    <source>
        <strain evidence="3 4">A20-9</strain>
    </source>
</reference>
<dbReference type="RefSeq" id="WP_210760341.1">
    <property type="nucleotide sequence ID" value="NZ_CP060139.1"/>
</dbReference>
<dbReference type="AlphaFoldDB" id="A0A7H0VJB8"/>
<protein>
    <submittedName>
        <fullName evidence="3">Peptidoglycan DD-metalloendopeptidase family protein</fullName>
    </submittedName>
</protein>
<name>A0A7H0VJB8_9FLAO</name>
<dbReference type="EMBL" id="CP060139">
    <property type="protein sequence ID" value="QNR25816.1"/>
    <property type="molecule type" value="Genomic_DNA"/>
</dbReference>
<dbReference type="PANTHER" id="PTHR21666:SF289">
    <property type="entry name" value="L-ALA--D-GLU ENDOPEPTIDASE"/>
    <property type="match status" value="1"/>
</dbReference>
<sequence length="217" mass="24777">MKPKAQFPLFRLNLHPRNCLELNLSAENPDLKYIDSQEKLGKYIQQRIRQEHRLYAIGGYGENRKIYSQFKHFDSDGGKRSIHLGVDLWTPAKTPVYCPRDAKVHSFQFNDHPGDYGATLILEHEQKGKTFYSLYGHICLADLDRHEIGQEIKAGEIICHLGAENENGGWPPHLHFQLILDLQGAKGDYPGVVEAHQAKAYLENCPDGRSFFYLEGS</sequence>
<organism evidence="3 4">
    <name type="scientific">Croceimicrobium hydrocarbonivorans</name>
    <dbReference type="NCBI Taxonomy" id="2761580"/>
    <lineage>
        <taxon>Bacteria</taxon>
        <taxon>Pseudomonadati</taxon>
        <taxon>Bacteroidota</taxon>
        <taxon>Flavobacteriia</taxon>
        <taxon>Flavobacteriales</taxon>
        <taxon>Owenweeksiaceae</taxon>
        <taxon>Croceimicrobium</taxon>
    </lineage>
</organism>
<dbReference type="InterPro" id="IPR016047">
    <property type="entry name" value="M23ase_b-sheet_dom"/>
</dbReference>
<dbReference type="Gene3D" id="2.70.70.10">
    <property type="entry name" value="Glucose Permease (Domain IIA)"/>
    <property type="match status" value="1"/>
</dbReference>
<dbReference type="SUPFAM" id="SSF51261">
    <property type="entry name" value="Duplicated hybrid motif"/>
    <property type="match status" value="1"/>
</dbReference>